<feature type="domain" description="5'-Nucleotidase C-terminal" evidence="5">
    <location>
        <begin position="313"/>
        <end position="499"/>
    </location>
</feature>
<dbReference type="Pfam" id="PF02872">
    <property type="entry name" value="5_nucleotid_C"/>
    <property type="match status" value="1"/>
</dbReference>
<keyword evidence="3 6" id="KW-0378">Hydrolase</keyword>
<dbReference type="PROSITE" id="PS00786">
    <property type="entry name" value="5_NUCLEOTIDASE_2"/>
    <property type="match status" value="1"/>
</dbReference>
<dbReference type="PANTHER" id="PTHR11575">
    <property type="entry name" value="5'-NUCLEOTIDASE-RELATED"/>
    <property type="match status" value="1"/>
</dbReference>
<dbReference type="GO" id="GO:0008663">
    <property type="term" value="F:2',3'-cyclic-nucleotide 2'-phosphodiesterase activity"/>
    <property type="evidence" value="ECO:0007669"/>
    <property type="project" value="UniProtKB-EC"/>
</dbReference>
<dbReference type="EC" id="3.1.3.6" evidence="6"/>
<dbReference type="RefSeq" id="WP_211784084.1">
    <property type="nucleotide sequence ID" value="NZ_CP047289.1"/>
</dbReference>
<keyword evidence="3" id="KW-0547">Nucleotide-binding</keyword>
<dbReference type="GO" id="GO:0000166">
    <property type="term" value="F:nucleotide binding"/>
    <property type="evidence" value="ECO:0007669"/>
    <property type="project" value="UniProtKB-KW"/>
</dbReference>
<dbReference type="GO" id="GO:0009166">
    <property type="term" value="P:nucleotide catabolic process"/>
    <property type="evidence" value="ECO:0007669"/>
    <property type="project" value="InterPro"/>
</dbReference>
<evidence type="ECO:0000259" key="5">
    <source>
        <dbReference type="Pfam" id="PF02872"/>
    </source>
</evidence>
<evidence type="ECO:0000313" key="7">
    <source>
        <dbReference type="Proteomes" id="UP000679284"/>
    </source>
</evidence>
<dbReference type="Gene3D" id="3.60.21.10">
    <property type="match status" value="1"/>
</dbReference>
<dbReference type="EC" id="3.1.4.16" evidence="6"/>
<organism evidence="6 7">
    <name type="scientific">Falsirhodobacter algicola</name>
    <dbReference type="NCBI Taxonomy" id="2692330"/>
    <lineage>
        <taxon>Bacteria</taxon>
        <taxon>Pseudomonadati</taxon>
        <taxon>Pseudomonadota</taxon>
        <taxon>Alphaproteobacteria</taxon>
        <taxon>Rhodobacterales</taxon>
        <taxon>Paracoccaceae</taxon>
        <taxon>Falsirhodobacter</taxon>
    </lineage>
</organism>
<dbReference type="SUPFAM" id="SSF55816">
    <property type="entry name" value="5'-nucleotidase (syn. UDP-sugar hydrolase), C-terminal domain"/>
    <property type="match status" value="1"/>
</dbReference>
<dbReference type="AlphaFoldDB" id="A0A8J8MQZ5"/>
<evidence type="ECO:0000256" key="1">
    <source>
        <dbReference type="ARBA" id="ARBA00006654"/>
    </source>
</evidence>
<evidence type="ECO:0000313" key="6">
    <source>
        <dbReference type="EMBL" id="QUS34834.1"/>
    </source>
</evidence>
<dbReference type="Gene3D" id="3.90.780.10">
    <property type="entry name" value="5'-Nucleotidase, C-terminal domain"/>
    <property type="match status" value="1"/>
</dbReference>
<gene>
    <name evidence="6" type="primary">cpdB</name>
    <name evidence="6" type="ORF">GR316_00255</name>
</gene>
<dbReference type="InterPro" id="IPR004843">
    <property type="entry name" value="Calcineurin-like_PHP"/>
</dbReference>
<dbReference type="Pfam" id="PF00149">
    <property type="entry name" value="Metallophos"/>
    <property type="match status" value="1"/>
</dbReference>
<proteinExistence type="inferred from homology"/>
<protein>
    <submittedName>
        <fullName evidence="6">2',3'-cyclic-nucleotide 2'-phosphodiesterase</fullName>
        <ecNumber evidence="6">3.1.3.6</ecNumber>
        <ecNumber evidence="6">3.1.4.16</ecNumber>
    </submittedName>
</protein>
<dbReference type="GO" id="GO:0046872">
    <property type="term" value="F:metal ion binding"/>
    <property type="evidence" value="ECO:0007669"/>
    <property type="project" value="InterPro"/>
</dbReference>
<reference evidence="6" key="1">
    <citation type="submission" date="2020-01" db="EMBL/GenBank/DDBJ databases">
        <authorList>
            <person name="Yang Y."/>
            <person name="Kwon Y.M."/>
        </authorList>
    </citation>
    <scope>NUCLEOTIDE SEQUENCE</scope>
    <source>
        <strain evidence="6">PG104</strain>
    </source>
</reference>
<name>A0A8J8MQZ5_9RHOB</name>
<dbReference type="GO" id="GO:0008254">
    <property type="term" value="F:3'-nucleotidase activity"/>
    <property type="evidence" value="ECO:0007669"/>
    <property type="project" value="UniProtKB-EC"/>
</dbReference>
<dbReference type="EMBL" id="CP047289">
    <property type="protein sequence ID" value="QUS34834.1"/>
    <property type="molecule type" value="Genomic_DNA"/>
</dbReference>
<dbReference type="InterPro" id="IPR008334">
    <property type="entry name" value="5'-Nucleotdase_C"/>
</dbReference>
<accession>A0A8J8MQZ5</accession>
<dbReference type="Proteomes" id="UP000679284">
    <property type="component" value="Chromosome"/>
</dbReference>
<comment type="similarity">
    <text evidence="1 3">Belongs to the 5'-nucleotidase family.</text>
</comment>
<dbReference type="PRINTS" id="PR01607">
    <property type="entry name" value="APYRASEFAMLY"/>
</dbReference>
<evidence type="ECO:0000256" key="3">
    <source>
        <dbReference type="RuleBase" id="RU362119"/>
    </source>
</evidence>
<keyword evidence="7" id="KW-1185">Reference proteome</keyword>
<evidence type="ECO:0000259" key="4">
    <source>
        <dbReference type="Pfam" id="PF00149"/>
    </source>
</evidence>
<dbReference type="InterPro" id="IPR006179">
    <property type="entry name" value="5_nucleotidase/apyrase"/>
</dbReference>
<dbReference type="InterPro" id="IPR006146">
    <property type="entry name" value="5'-Nucleotdase_CS"/>
</dbReference>
<evidence type="ECO:0000256" key="2">
    <source>
        <dbReference type="ARBA" id="ARBA00022729"/>
    </source>
</evidence>
<dbReference type="GO" id="GO:0030288">
    <property type="term" value="C:outer membrane-bounded periplasmic space"/>
    <property type="evidence" value="ECO:0007669"/>
    <property type="project" value="TreeGrafter"/>
</dbReference>
<sequence length="579" mass="61315">MTGALHVRLLATSDMHGHLSAWDYHTGREAPYGLSRVATAVARLRGEAGLTLLLDNGDTLQGSALADHAADAGGQGHPVILAMNHMRYDAATLGNHEFNYGLPFLRQVLAGAAFPVVAANITVPEGAIAPRHVVLDRVVRGPDGRDHALRIGVIGFLPPQVTVWDRAHLDGRLEVEGIVAAARAQIPALRAMCDLVVVLAHTGFGDGSPAPEAENAALALAEVERIDAIVTGHTHVVFPAAPHERLGGCPAVAVGARGSHLGVVDLWLDPATKAVQRAEARAIDMSAEMPDPELERVVAPAHEAVLDLVARPVGVSEVPLNTFFALIAPSPAVALIADAAAAHVRALLPDEDVVLATGLPFKAGGRGGCGFYTDVPAGPLSNRHIADIYSYPNTLDVLRMTGAEVATWLERATSIFRQITPGVQDQDLLDPDFAAYHFDIIHGVDFAIDLARPPMFDAAGRQIGAGRIADLRLKGRPLSPDQCVIVATSNYRANGTGGFAPRAPFLRDVGRVQDVIRAHAAQAPVTALRPFWRFLPMPGTSVRFETAPAALHHLAEVPHLALTPLGVGTDGFLRLRLDL</sequence>
<dbReference type="PANTHER" id="PTHR11575:SF6">
    <property type="entry name" value="2',3'-CYCLIC-NUCLEOTIDE 2'-PHOSPHODIESTERASE_3'-NUCLEOTIDASE"/>
    <property type="match status" value="1"/>
</dbReference>
<dbReference type="InterPro" id="IPR036907">
    <property type="entry name" value="5'-Nucleotdase_C_sf"/>
</dbReference>
<dbReference type="SUPFAM" id="SSF56300">
    <property type="entry name" value="Metallo-dependent phosphatases"/>
    <property type="match status" value="1"/>
</dbReference>
<dbReference type="KEGG" id="fap:GR316_00255"/>
<dbReference type="InterPro" id="IPR029052">
    <property type="entry name" value="Metallo-depent_PP-like"/>
</dbReference>
<feature type="domain" description="Calcineurin-like phosphoesterase" evidence="4">
    <location>
        <begin position="8"/>
        <end position="236"/>
    </location>
</feature>
<keyword evidence="2" id="KW-0732">Signal</keyword>